<feature type="compositionally biased region" description="Basic and acidic residues" evidence="1">
    <location>
        <begin position="333"/>
        <end position="368"/>
    </location>
</feature>
<feature type="compositionally biased region" description="Polar residues" evidence="1">
    <location>
        <begin position="566"/>
        <end position="580"/>
    </location>
</feature>
<feature type="compositionally biased region" description="Basic and acidic residues" evidence="1">
    <location>
        <begin position="175"/>
        <end position="185"/>
    </location>
</feature>
<gene>
    <name evidence="2" type="ORF">THAOC_00444</name>
</gene>
<feature type="region of interest" description="Disordered" evidence="1">
    <location>
        <begin position="566"/>
        <end position="606"/>
    </location>
</feature>
<dbReference type="EMBL" id="AGNL01000518">
    <property type="protein sequence ID" value="EJK77706.1"/>
    <property type="molecule type" value="Genomic_DNA"/>
</dbReference>
<evidence type="ECO:0000256" key="1">
    <source>
        <dbReference type="SAM" id="MobiDB-lite"/>
    </source>
</evidence>
<evidence type="ECO:0000313" key="3">
    <source>
        <dbReference type="Proteomes" id="UP000266841"/>
    </source>
</evidence>
<feature type="region of interest" description="Disordered" evidence="1">
    <location>
        <begin position="224"/>
        <end position="368"/>
    </location>
</feature>
<sequence length="614" mass="65759">MQQAFILECSPAGNPIKRKQIGHLSPSHLSCPSLSSRCEYLATSADQSTVPADAAPSSWEEAPDDLLMSRPTGSILPDIFFGTGRAPCGSLLWTSRSSDLPVSFDSSCVGWEVGARPAGSAAAAGLPEKPARAEELRRASRQQAGNGETLVAAVADSFDYELRCRLSRRLGRTGGAREADAEDPLRGPVPGRVRDGLWEGSINVAQILSGLLAGRPADKSSAAVQSVTTGGCLRPGSVRLKGAAEQEADYSSRGKGQRPIQVRQGGKRPEDGSRPRAPPRGGRGYGVTTPRPPTRPGLRDENPGGRLPGGAVRRLMPFHRRRSGGSPVARACSADEREGGMHDRRMTTDDGLDGPERSERDDAGGEGYRRRIRAESCCVLQNHRSIGRPRTEPPDGGSTHAQRRSGTSGRVGSRWLRSGKPPVRWIRCSPSGEAGREIERHGGCTGETQSPSGYKPGVGRMRRQTAERLTDRSSRQLSGFQEGGRLPPLVGGGGAESGRGRGVAVMEQRAEPAEPSALGAPRGVVMIGTCEGGKWQQEGQKSVLSQSVAPGRSRTKRCPHETSVTLRQLSPDSSPGNRMNQLRLKPRIRHGNRDGPPDTPLMKRRRNPMLYAML</sequence>
<keyword evidence="3" id="KW-1185">Reference proteome</keyword>
<feature type="region of interest" description="Disordered" evidence="1">
    <location>
        <begin position="380"/>
        <end position="499"/>
    </location>
</feature>
<feature type="compositionally biased region" description="Basic and acidic residues" evidence="1">
    <location>
        <begin position="464"/>
        <end position="474"/>
    </location>
</feature>
<proteinExistence type="predicted"/>
<feature type="compositionally biased region" description="Low complexity" evidence="1">
    <location>
        <begin position="404"/>
        <end position="414"/>
    </location>
</feature>
<evidence type="ECO:0000313" key="2">
    <source>
        <dbReference type="EMBL" id="EJK77706.1"/>
    </source>
</evidence>
<name>K0TP81_THAOC</name>
<dbReference type="AlphaFoldDB" id="K0TP81"/>
<accession>K0TP81</accession>
<protein>
    <submittedName>
        <fullName evidence="2">Uncharacterized protein</fullName>
    </submittedName>
</protein>
<dbReference type="Proteomes" id="UP000266841">
    <property type="component" value="Unassembled WGS sequence"/>
</dbReference>
<comment type="caution">
    <text evidence="2">The sequence shown here is derived from an EMBL/GenBank/DDBJ whole genome shotgun (WGS) entry which is preliminary data.</text>
</comment>
<feature type="compositionally biased region" description="Gly residues" evidence="1">
    <location>
        <begin position="490"/>
        <end position="499"/>
    </location>
</feature>
<organism evidence="2 3">
    <name type="scientific">Thalassiosira oceanica</name>
    <name type="common">Marine diatom</name>
    <dbReference type="NCBI Taxonomy" id="159749"/>
    <lineage>
        <taxon>Eukaryota</taxon>
        <taxon>Sar</taxon>
        <taxon>Stramenopiles</taxon>
        <taxon>Ochrophyta</taxon>
        <taxon>Bacillariophyta</taxon>
        <taxon>Coscinodiscophyceae</taxon>
        <taxon>Thalassiosirophycidae</taxon>
        <taxon>Thalassiosirales</taxon>
        <taxon>Thalassiosiraceae</taxon>
        <taxon>Thalassiosira</taxon>
    </lineage>
</organism>
<feature type="region of interest" description="Disordered" evidence="1">
    <location>
        <begin position="173"/>
        <end position="195"/>
    </location>
</feature>
<reference evidence="2 3" key="1">
    <citation type="journal article" date="2012" name="Genome Biol.">
        <title>Genome and low-iron response of an oceanic diatom adapted to chronic iron limitation.</title>
        <authorList>
            <person name="Lommer M."/>
            <person name="Specht M."/>
            <person name="Roy A.S."/>
            <person name="Kraemer L."/>
            <person name="Andreson R."/>
            <person name="Gutowska M.A."/>
            <person name="Wolf J."/>
            <person name="Bergner S.V."/>
            <person name="Schilhabel M.B."/>
            <person name="Klostermeier U.C."/>
            <person name="Beiko R.G."/>
            <person name="Rosenstiel P."/>
            <person name="Hippler M."/>
            <person name="Laroche J."/>
        </authorList>
    </citation>
    <scope>NUCLEOTIDE SEQUENCE [LARGE SCALE GENOMIC DNA]</scope>
    <source>
        <strain evidence="2 3">CCMP1005</strain>
    </source>
</reference>